<dbReference type="InterPro" id="IPR013320">
    <property type="entry name" value="ConA-like_dom_sf"/>
</dbReference>
<feature type="disulfide bond" evidence="7">
    <location>
        <begin position="1152"/>
        <end position="1164"/>
    </location>
</feature>
<dbReference type="FunFam" id="2.60.120.290:FF:000013">
    <property type="entry name" value="Membrane frizzled-related protein"/>
    <property type="match status" value="5"/>
</dbReference>
<dbReference type="InterPro" id="IPR035914">
    <property type="entry name" value="Sperma_CUB_dom_sf"/>
</dbReference>
<dbReference type="InterPro" id="IPR000436">
    <property type="entry name" value="Sushi_SCR_CCP_dom"/>
</dbReference>
<dbReference type="PRINTS" id="PR00722">
    <property type="entry name" value="CHYMOTRYPSIN"/>
</dbReference>
<dbReference type="GO" id="GO:0004252">
    <property type="term" value="F:serine-type endopeptidase activity"/>
    <property type="evidence" value="ECO:0007669"/>
    <property type="project" value="InterPro"/>
</dbReference>
<dbReference type="PROSITE" id="PS00135">
    <property type="entry name" value="TRYPSIN_SER"/>
    <property type="match status" value="1"/>
</dbReference>
<reference evidence="15" key="1">
    <citation type="submission" date="2025-08" db="UniProtKB">
        <authorList>
            <consortium name="RefSeq"/>
        </authorList>
    </citation>
    <scope>IDENTIFICATION</scope>
    <source>
        <tissue evidence="15">Gonad</tissue>
    </source>
</reference>
<feature type="disulfide bond" evidence="7">
    <location>
        <begin position="993"/>
        <end position="1008"/>
    </location>
</feature>
<dbReference type="Pfam" id="PF00057">
    <property type="entry name" value="Ldl_recept_a"/>
    <property type="match status" value="2"/>
</dbReference>
<dbReference type="Gene3D" id="2.40.10.10">
    <property type="entry name" value="Trypsin-like serine proteases"/>
    <property type="match status" value="1"/>
</dbReference>
<dbReference type="SUPFAM" id="SSF57424">
    <property type="entry name" value="LDL receptor-like module"/>
    <property type="match status" value="2"/>
</dbReference>
<dbReference type="SUPFAM" id="SSF49854">
    <property type="entry name" value="Spermadhesin, CUB domain"/>
    <property type="match status" value="6"/>
</dbReference>
<dbReference type="InterPro" id="IPR009003">
    <property type="entry name" value="Peptidase_S1_PA"/>
</dbReference>
<feature type="domain" description="Sushi" evidence="13">
    <location>
        <begin position="83"/>
        <end position="145"/>
    </location>
</feature>
<dbReference type="Pfam" id="PF00084">
    <property type="entry name" value="Sushi"/>
    <property type="match status" value="2"/>
</dbReference>
<evidence type="ECO:0000256" key="2">
    <source>
        <dbReference type="ARBA" id="ARBA00022670"/>
    </source>
</evidence>
<dbReference type="KEGG" id="bbel:109483320"/>
<dbReference type="FunFam" id="2.40.10.10:FF:000003">
    <property type="entry name" value="Transmembrane serine protease 3"/>
    <property type="match status" value="1"/>
</dbReference>
<dbReference type="InterPro" id="IPR018114">
    <property type="entry name" value="TRYPSIN_HIS"/>
</dbReference>
<dbReference type="PROSITE" id="PS50060">
    <property type="entry name" value="MAM_2"/>
    <property type="match status" value="1"/>
</dbReference>
<dbReference type="Pfam" id="PF00431">
    <property type="entry name" value="CUB"/>
    <property type="match status" value="6"/>
</dbReference>
<keyword evidence="4 9" id="KW-0378">Hydrolase</keyword>
<feature type="disulfide bond" evidence="7">
    <location>
        <begin position="1159"/>
        <end position="1177"/>
    </location>
</feature>
<dbReference type="Pfam" id="PF00089">
    <property type="entry name" value="Trypsin"/>
    <property type="match status" value="1"/>
</dbReference>
<dbReference type="InterPro" id="IPR043504">
    <property type="entry name" value="Peptidase_S1_PA_chymotrypsin"/>
</dbReference>
<dbReference type="OrthoDB" id="6107927at2759"/>
<dbReference type="PANTHER" id="PTHR24251:SF52">
    <property type="entry name" value="CUB DOMAIN-CONTAINING PROTEIN"/>
    <property type="match status" value="1"/>
</dbReference>
<gene>
    <name evidence="15" type="primary">LOC109483320</name>
</gene>
<dbReference type="CDD" id="cd00041">
    <property type="entry name" value="CUB"/>
    <property type="match status" value="5"/>
</dbReference>
<dbReference type="SUPFAM" id="SSF57535">
    <property type="entry name" value="Complement control module/SCR domain"/>
    <property type="match status" value="2"/>
</dbReference>
<keyword evidence="8" id="KW-0768">Sushi</keyword>
<evidence type="ECO:0000256" key="9">
    <source>
        <dbReference type="RuleBase" id="RU363034"/>
    </source>
</evidence>
<feature type="disulfide bond" evidence="8">
    <location>
        <begin position="175"/>
        <end position="202"/>
    </location>
</feature>
<dbReference type="SMART" id="SM00020">
    <property type="entry name" value="Tryp_SPc"/>
    <property type="match status" value="1"/>
</dbReference>
<evidence type="ECO:0000259" key="12">
    <source>
        <dbReference type="PROSITE" id="PS50240"/>
    </source>
</evidence>
<dbReference type="InterPro" id="IPR000859">
    <property type="entry name" value="CUB_dom"/>
</dbReference>
<dbReference type="PROSITE" id="PS01209">
    <property type="entry name" value="LDLRA_1"/>
    <property type="match status" value="1"/>
</dbReference>
<evidence type="ECO:0000259" key="10">
    <source>
        <dbReference type="PROSITE" id="PS01180"/>
    </source>
</evidence>
<feature type="disulfide bond" evidence="7">
    <location>
        <begin position="1171"/>
        <end position="1186"/>
    </location>
</feature>
<dbReference type="SMART" id="SM00032">
    <property type="entry name" value="CCP"/>
    <property type="match status" value="3"/>
</dbReference>
<dbReference type="Gene3D" id="2.60.120.290">
    <property type="entry name" value="Spermadhesin, CUB domain"/>
    <property type="match status" value="6"/>
</dbReference>
<dbReference type="Pfam" id="PF00629">
    <property type="entry name" value="MAM"/>
    <property type="match status" value="1"/>
</dbReference>
<protein>
    <submittedName>
        <fullName evidence="15">Cubilin-like</fullName>
    </submittedName>
</protein>
<evidence type="ECO:0000313" key="14">
    <source>
        <dbReference type="Proteomes" id="UP000515135"/>
    </source>
</evidence>
<feature type="disulfide bond" evidence="7">
    <location>
        <begin position="981"/>
        <end position="999"/>
    </location>
</feature>
<dbReference type="SMART" id="SM00192">
    <property type="entry name" value="LDLa"/>
    <property type="match status" value="2"/>
</dbReference>
<dbReference type="GO" id="GO:0016020">
    <property type="term" value="C:membrane"/>
    <property type="evidence" value="ECO:0007669"/>
    <property type="project" value="InterPro"/>
</dbReference>
<evidence type="ECO:0000256" key="6">
    <source>
        <dbReference type="ARBA" id="ARBA00023157"/>
    </source>
</evidence>
<evidence type="ECO:0000256" key="5">
    <source>
        <dbReference type="ARBA" id="ARBA00022825"/>
    </source>
</evidence>
<feature type="domain" description="Sushi" evidence="13">
    <location>
        <begin position="146"/>
        <end position="204"/>
    </location>
</feature>
<dbReference type="PROSITE" id="PS50923">
    <property type="entry name" value="SUSHI"/>
    <property type="match status" value="2"/>
</dbReference>
<keyword evidence="14" id="KW-1185">Reference proteome</keyword>
<dbReference type="PANTHER" id="PTHR24251">
    <property type="entry name" value="OVOCHYMASE-RELATED"/>
    <property type="match status" value="1"/>
</dbReference>
<dbReference type="CDD" id="cd00190">
    <property type="entry name" value="Tryp_SPc"/>
    <property type="match status" value="1"/>
</dbReference>
<dbReference type="SUPFAM" id="SSF49899">
    <property type="entry name" value="Concanavalin A-like lectins/glucanases"/>
    <property type="match status" value="1"/>
</dbReference>
<feature type="domain" description="CUB" evidence="10">
    <location>
        <begin position="693"/>
        <end position="806"/>
    </location>
</feature>
<evidence type="ECO:0000256" key="3">
    <source>
        <dbReference type="ARBA" id="ARBA00022737"/>
    </source>
</evidence>
<evidence type="ECO:0000256" key="8">
    <source>
        <dbReference type="PROSITE-ProRule" id="PRU00302"/>
    </source>
</evidence>
<evidence type="ECO:0000259" key="13">
    <source>
        <dbReference type="PROSITE" id="PS50923"/>
    </source>
</evidence>
<feature type="disulfide bond" evidence="8">
    <location>
        <begin position="116"/>
        <end position="143"/>
    </location>
</feature>
<feature type="domain" description="CUB" evidence="10">
    <location>
        <begin position="634"/>
        <end position="668"/>
    </location>
</feature>
<dbReference type="Gene3D" id="4.10.400.10">
    <property type="entry name" value="Low-density Lipoprotein Receptor"/>
    <property type="match status" value="2"/>
</dbReference>
<evidence type="ECO:0000313" key="15">
    <source>
        <dbReference type="RefSeq" id="XP_019641868.1"/>
    </source>
</evidence>
<dbReference type="Gene3D" id="2.60.120.200">
    <property type="match status" value="1"/>
</dbReference>
<dbReference type="GeneID" id="109483320"/>
<dbReference type="InterPro" id="IPR023415">
    <property type="entry name" value="LDLR_class-A_CS"/>
</dbReference>
<dbReference type="PROSITE" id="PS00134">
    <property type="entry name" value="TRYPSIN_HIS"/>
    <property type="match status" value="1"/>
</dbReference>
<dbReference type="InterPro" id="IPR002172">
    <property type="entry name" value="LDrepeatLR_classA_rpt"/>
</dbReference>
<dbReference type="CDD" id="cd00112">
    <property type="entry name" value="LDLa"/>
    <property type="match status" value="2"/>
</dbReference>
<dbReference type="SMART" id="SM00137">
    <property type="entry name" value="MAM"/>
    <property type="match status" value="1"/>
</dbReference>
<keyword evidence="5 9" id="KW-0720">Serine protease</keyword>
<keyword evidence="3" id="KW-0677">Repeat</keyword>
<comment type="caution">
    <text evidence="8">Lacks conserved residue(s) required for the propagation of feature annotation.</text>
</comment>
<dbReference type="CDD" id="cd00033">
    <property type="entry name" value="CCP"/>
    <property type="match status" value="1"/>
</dbReference>
<name>A0A6P4ZY90_BRABE</name>
<evidence type="ECO:0000259" key="11">
    <source>
        <dbReference type="PROSITE" id="PS50060"/>
    </source>
</evidence>
<dbReference type="Proteomes" id="UP000515135">
    <property type="component" value="Unplaced"/>
</dbReference>
<keyword evidence="1" id="KW-0245">EGF-like domain</keyword>
<dbReference type="SUPFAM" id="SSF50494">
    <property type="entry name" value="Trypsin-like serine proteases"/>
    <property type="match status" value="1"/>
</dbReference>
<feature type="disulfide bond" evidence="7">
    <location>
        <begin position="974"/>
        <end position="986"/>
    </location>
</feature>
<feature type="domain" description="CUB" evidence="10">
    <location>
        <begin position="1033"/>
        <end position="1146"/>
    </location>
</feature>
<feature type="domain" description="CUB" evidence="10">
    <location>
        <begin position="363"/>
        <end position="476"/>
    </location>
</feature>
<keyword evidence="2 9" id="KW-0645">Protease</keyword>
<dbReference type="Gene3D" id="2.10.70.10">
    <property type="entry name" value="Complement Module, domain 1"/>
    <property type="match status" value="2"/>
</dbReference>
<dbReference type="InterPro" id="IPR001314">
    <property type="entry name" value="Peptidase_S1A"/>
</dbReference>
<evidence type="ECO:0000256" key="4">
    <source>
        <dbReference type="ARBA" id="ARBA00022801"/>
    </source>
</evidence>
<dbReference type="InterPro" id="IPR035976">
    <property type="entry name" value="Sushi/SCR/CCP_sf"/>
</dbReference>
<dbReference type="InterPro" id="IPR033116">
    <property type="entry name" value="TRYPSIN_SER"/>
</dbReference>
<keyword evidence="6 8" id="KW-1015">Disulfide bond</keyword>
<organism evidence="14 15">
    <name type="scientific">Branchiostoma belcheri</name>
    <name type="common">Amphioxus</name>
    <dbReference type="NCBI Taxonomy" id="7741"/>
    <lineage>
        <taxon>Eukaryota</taxon>
        <taxon>Metazoa</taxon>
        <taxon>Chordata</taxon>
        <taxon>Cephalochordata</taxon>
        <taxon>Leptocardii</taxon>
        <taxon>Amphioxiformes</taxon>
        <taxon>Branchiostomatidae</taxon>
        <taxon>Branchiostoma</taxon>
    </lineage>
</organism>
<dbReference type="InterPro" id="IPR001254">
    <property type="entry name" value="Trypsin_dom"/>
</dbReference>
<feature type="domain" description="CUB" evidence="10">
    <location>
        <begin position="221"/>
        <end position="335"/>
    </location>
</feature>
<dbReference type="RefSeq" id="XP_019641868.1">
    <property type="nucleotide sequence ID" value="XM_019786309.1"/>
</dbReference>
<accession>A0A6P4ZY90</accession>
<dbReference type="PROSITE" id="PS50240">
    <property type="entry name" value="TRYPSIN_DOM"/>
    <property type="match status" value="1"/>
</dbReference>
<dbReference type="PROSITE" id="PS01180">
    <property type="entry name" value="CUB"/>
    <property type="match status" value="6"/>
</dbReference>
<dbReference type="GO" id="GO:0006508">
    <property type="term" value="P:proteolysis"/>
    <property type="evidence" value="ECO:0007669"/>
    <property type="project" value="UniProtKB-KW"/>
</dbReference>
<dbReference type="InterPro" id="IPR036055">
    <property type="entry name" value="LDL_receptor-like_sf"/>
</dbReference>
<feature type="domain" description="Peptidase S1" evidence="12">
    <location>
        <begin position="1209"/>
        <end position="1447"/>
    </location>
</feature>
<dbReference type="SMART" id="SM00042">
    <property type="entry name" value="CUB"/>
    <property type="match status" value="5"/>
</dbReference>
<dbReference type="PROSITE" id="PS50068">
    <property type="entry name" value="LDLRA_2"/>
    <property type="match status" value="2"/>
</dbReference>
<feature type="domain" description="CUB" evidence="10">
    <location>
        <begin position="492"/>
        <end position="608"/>
    </location>
</feature>
<evidence type="ECO:0000256" key="7">
    <source>
        <dbReference type="PROSITE-ProRule" id="PRU00124"/>
    </source>
</evidence>
<feature type="domain" description="MAM" evidence="11">
    <location>
        <begin position="816"/>
        <end position="973"/>
    </location>
</feature>
<proteinExistence type="predicted"/>
<dbReference type="CDD" id="cd06263">
    <property type="entry name" value="MAM"/>
    <property type="match status" value="1"/>
</dbReference>
<dbReference type="InterPro" id="IPR000998">
    <property type="entry name" value="MAM_dom"/>
</dbReference>
<evidence type="ECO:0000256" key="1">
    <source>
        <dbReference type="ARBA" id="ARBA00022536"/>
    </source>
</evidence>
<sequence>MDKADWRNREGLGPGTPDLIMSGCRPLVLRNTVRSGCSRPFKCGDQCRYTCVPGCVRQRGATVRTCRHGRYWIGGKGLKCSCRPCSGPPVVRNAEVIWGSGCSAPFTAGTTCSYQCDHGYRKVGGAETKMCVDGGWRGSSLDCDAVQCPTLTAPAFGSLTPSGPHSYPNLVTFTCETGYVLTGAATTTCQANGTWSNPVPTCTFPTTRATMVTTPLNVSSCENLTVFNSDSGSFASPGWPGNYPLSTNCTWQINVSPGNMVLIRFDQFSLEHGGMTCIWDRLRILDGPNISSPVIATLCGSSVGPVITTGSSAFVVFHSDESVTDSGFFANFTAHTGPLPTTTPAYVTKTTFGVGTTPPGVFCGNPTVLNANFGSFTSPGYPGNYPNNAYCSWQIFVNISEVIAFRFSEFHLEGESGCPWDYLAIYDGSDTRAPLLARLCGTSGTTTFTTGRNAFVVFISDSSVSHTGFSVNFTAESRPATTQASPSGNVTCGNPTVLNANFGSFTSPGYPGNYPNNANCSWQISVNAGEVIAFRFSQFDLQDGFFGFLCISDYLAIYDGSDTTAPLLARLCGTSGTTTFTTGRNAFVVFRSDEVEARTGFSVNFTAESRPATTPATTQASPSGNVTTPPGVFCGNPTVLNATIGSFTSPGYPGNYPNNANCSWQISVNTATTPATTQASPSGNVTTPPGVFCGNPTVLNATIGSFTSPGYPGNYPNNANCSWQISVNTGEVIAFRFSQFSLEGGSSCPWDYLAIYDGSDSTAPLLARLCGTSGTTTFTTGRNAFVVFRSDSIVSRTGFSVNFTAESRPDQLADNWRCDFDEDQCDSSITAGSFQWIRYTGSTPSVFTGPSADHTNGSGFYMYTEASSGFTGATASLALPIFRSDGQYCLRWFYHMYGLSMGTLNVYLSQPGQSDMLVWTRSGSQGNVWWPAVTYISTSAVLFQIRFEGVRGAGFGSDMAIDDIAITSGLCANCSEDQFACWDGSCISGSLMCDGNSDCPYGSDEVFCNQTLSKFKIINGAFHFTATPSAAKCGNMSVLTGSSGNLTSPGYPGNYPNNAAACWLITVSSDMIVVIRFPAFNVENAHNCVYDSLVVHDGLNDTAPVLETLCGPSARPVFTTGNSAFLVFTSDGSVTEAGFLATFTAEDPPRTCSPEEFTCWNGDCVNMSLTCDGIRGCSDGSDEIICANVNGGAKCGVPAIQPTFPVARIVGGNAARPGSWPWQVYLLHYNSFHCGGSLIHPLWVLTAAHCVEDNLSPSGYDVILGKYNKPEFITDPTEQRIPVSKVIIHSGYSTNPTNKDLALLKLARPVTLNQYVWPVCLVSGPGADPPEGTICVITGWGNTQGTGNEDVLKQARVPLVSNDKCNKAPSLSLAGQITEYMMCAGFYDTGGHDTCQGDSGGPLVCPTAGRWTLHGVTSWGDGCARPQSPGVYARVSSMLDWVHKTMDNN</sequence>